<gene>
    <name evidence="2" type="ORF">HA333_10515</name>
</gene>
<dbReference type="RefSeq" id="WP_148141147.1">
    <property type="nucleotide sequence ID" value="NZ_DUJP01000034.1"/>
</dbReference>
<dbReference type="EMBL" id="DUJP01000034">
    <property type="protein sequence ID" value="HII47843.1"/>
    <property type="molecule type" value="Genomic_DNA"/>
</dbReference>
<organism evidence="2 3">
    <name type="scientific">Pyrobaculum aerophilum</name>
    <dbReference type="NCBI Taxonomy" id="13773"/>
    <lineage>
        <taxon>Archaea</taxon>
        <taxon>Thermoproteota</taxon>
        <taxon>Thermoprotei</taxon>
        <taxon>Thermoproteales</taxon>
        <taxon>Thermoproteaceae</taxon>
        <taxon>Pyrobaculum</taxon>
    </lineage>
</organism>
<feature type="region of interest" description="Disordered" evidence="1">
    <location>
        <begin position="107"/>
        <end position="142"/>
    </location>
</feature>
<evidence type="ECO:0000313" key="3">
    <source>
        <dbReference type="Proteomes" id="UP000651120"/>
    </source>
</evidence>
<protein>
    <submittedName>
        <fullName evidence="2">Uncharacterized protein</fullName>
    </submittedName>
</protein>
<dbReference type="AlphaFoldDB" id="A0A832STY4"/>
<evidence type="ECO:0000256" key="1">
    <source>
        <dbReference type="SAM" id="MobiDB-lite"/>
    </source>
</evidence>
<accession>A0A832STY4</accession>
<dbReference type="Proteomes" id="UP000651120">
    <property type="component" value="Unassembled WGS sequence"/>
</dbReference>
<proteinExistence type="predicted"/>
<name>A0A832STY4_9CREN</name>
<comment type="caution">
    <text evidence="2">The sequence shown here is derived from an EMBL/GenBank/DDBJ whole genome shotgun (WGS) entry which is preliminary data.</text>
</comment>
<evidence type="ECO:0000313" key="2">
    <source>
        <dbReference type="EMBL" id="HII47843.1"/>
    </source>
</evidence>
<dbReference type="GeneID" id="38937984"/>
<sequence>MARVRWQVVHVYEASGQVRPWVSRMKSGGRVVMYSAWPHIEFVEFTPSGPVVRPCKARPPGRGGYHGHRGPLGLSRATGAWLLACGGSLACGWRAFGHWRADPPPRGDCPLPVGDEDQEAAESHWPEPPRQPGGEGPLADTAARLVPQKALEIGLHAVGRLPILSKR</sequence>
<reference evidence="2" key="1">
    <citation type="journal article" date="2020" name="bioRxiv">
        <title>A rank-normalized archaeal taxonomy based on genome phylogeny resolves widespread incomplete and uneven classifications.</title>
        <authorList>
            <person name="Rinke C."/>
            <person name="Chuvochina M."/>
            <person name="Mussig A.J."/>
            <person name="Chaumeil P.-A."/>
            <person name="Waite D.W."/>
            <person name="Whitman W.B."/>
            <person name="Parks D.H."/>
            <person name="Hugenholtz P."/>
        </authorList>
    </citation>
    <scope>NUCLEOTIDE SEQUENCE</scope>
    <source>
        <strain evidence="2">UBA8839</strain>
    </source>
</reference>